<dbReference type="EMBL" id="DTBE01000056">
    <property type="protein sequence ID" value="HGQ59493.1"/>
    <property type="molecule type" value="Genomic_DNA"/>
</dbReference>
<gene>
    <name evidence="2" type="ORF">ENU09_02090</name>
    <name evidence="3" type="ORF">ENU20_00370</name>
</gene>
<protein>
    <submittedName>
        <fullName evidence="3">Nucleotide pyrophosphohydrolase</fullName>
    </submittedName>
</protein>
<comment type="caution">
    <text evidence="3">The sequence shown here is derived from an EMBL/GenBank/DDBJ whole genome shotgun (WGS) entry which is preliminary data.</text>
</comment>
<dbReference type="Gene3D" id="1.10.287.1080">
    <property type="entry name" value="MazG-like"/>
    <property type="match status" value="1"/>
</dbReference>
<evidence type="ECO:0000259" key="1">
    <source>
        <dbReference type="Pfam" id="PF03819"/>
    </source>
</evidence>
<keyword evidence="3" id="KW-0378">Hydrolase</keyword>
<dbReference type="EMBL" id="DTBP01000005">
    <property type="protein sequence ID" value="HGQ73522.1"/>
    <property type="molecule type" value="Genomic_DNA"/>
</dbReference>
<name>A0A7C4JL86_STAMA</name>
<reference evidence="3" key="1">
    <citation type="journal article" date="2020" name="mSystems">
        <title>Genome- and Community-Level Interaction Insights into Carbon Utilization and Element Cycling Functions of Hydrothermarchaeota in Hydrothermal Sediment.</title>
        <authorList>
            <person name="Zhou Z."/>
            <person name="Liu Y."/>
            <person name="Xu W."/>
            <person name="Pan J."/>
            <person name="Luo Z.H."/>
            <person name="Li M."/>
        </authorList>
    </citation>
    <scope>NUCLEOTIDE SEQUENCE [LARGE SCALE GENOMIC DNA]</scope>
    <source>
        <strain evidence="2">SpSt-638</strain>
        <strain evidence="3">SpSt-648</strain>
    </source>
</reference>
<evidence type="ECO:0000313" key="3">
    <source>
        <dbReference type="EMBL" id="HGQ73522.1"/>
    </source>
</evidence>
<sequence>MVSIRDAQRIIREDFYERDSIRGLYATFTWFVEEVGELADAVIKMDRKSIEEEVADVFAWLLSIVNLLNIDLEEAFTKKYIKRS</sequence>
<dbReference type="AlphaFoldDB" id="A0A7C4JL86"/>
<proteinExistence type="predicted"/>
<feature type="domain" description="NTP pyrophosphohydrolase MazG-like" evidence="1">
    <location>
        <begin position="27"/>
        <end position="83"/>
    </location>
</feature>
<dbReference type="CDD" id="cd11535">
    <property type="entry name" value="NTP-PPase_SsMazG"/>
    <property type="match status" value="1"/>
</dbReference>
<dbReference type="PANTHER" id="PTHR42702">
    <property type="entry name" value="NUCLEOTIDE PYROPHOSPHOHYDROLASE"/>
    <property type="match status" value="1"/>
</dbReference>
<dbReference type="InterPro" id="IPR004518">
    <property type="entry name" value="MazG-like_dom"/>
</dbReference>
<organism evidence="3">
    <name type="scientific">Staphylothermus marinus</name>
    <dbReference type="NCBI Taxonomy" id="2280"/>
    <lineage>
        <taxon>Archaea</taxon>
        <taxon>Thermoproteota</taxon>
        <taxon>Thermoprotei</taxon>
        <taxon>Desulfurococcales</taxon>
        <taxon>Desulfurococcaceae</taxon>
        <taxon>Staphylothermus</taxon>
    </lineage>
</organism>
<dbReference type="GO" id="GO:0016787">
    <property type="term" value="F:hydrolase activity"/>
    <property type="evidence" value="ECO:0007669"/>
    <property type="project" value="UniProtKB-KW"/>
</dbReference>
<accession>A0A7C4JL86</accession>
<evidence type="ECO:0000313" key="2">
    <source>
        <dbReference type="EMBL" id="HGQ59493.1"/>
    </source>
</evidence>
<dbReference type="SUPFAM" id="SSF101386">
    <property type="entry name" value="all-alpha NTP pyrophosphatases"/>
    <property type="match status" value="1"/>
</dbReference>
<dbReference type="Pfam" id="PF03819">
    <property type="entry name" value="MazG"/>
    <property type="match status" value="1"/>
</dbReference>
<dbReference type="PANTHER" id="PTHR42702:SF1">
    <property type="entry name" value="REGULATORY PROTEIN FOR BETA-LACTAMASE"/>
    <property type="match status" value="1"/>
</dbReference>